<dbReference type="HOGENOM" id="CLU_3191652_0_0_1"/>
<gene>
    <name evidence="1" type="ORF">SCY_1883</name>
</gene>
<dbReference type="Proteomes" id="UP000007060">
    <property type="component" value="Unassembled WGS sequence"/>
</dbReference>
<proteinExistence type="predicted"/>
<sequence>MLTTQKCESREGKNDEIFELGESNSDKILLKHGKCNLFSERKPVNH</sequence>
<accession>A6ZU00</accession>
<evidence type="ECO:0000313" key="1">
    <source>
        <dbReference type="EMBL" id="EDN61938.1"/>
    </source>
</evidence>
<dbReference type="AlphaFoldDB" id="A6ZU00"/>
<reference evidence="1 2" key="1">
    <citation type="journal article" date="2007" name="Proc. Natl. Acad. Sci. U.S.A.">
        <title>Genome sequencing and comparative analysis of Saccharomyces cerevisiae strain YJM789.</title>
        <authorList>
            <person name="Wei W."/>
            <person name="McCusker J.H."/>
            <person name="Hyman R.W."/>
            <person name="Jones T."/>
            <person name="Ning Y."/>
            <person name="Cao Z."/>
            <person name="Gu Z."/>
            <person name="Bruno D."/>
            <person name="Miranda M."/>
            <person name="Nguyen M."/>
            <person name="Wilhelmy J."/>
            <person name="Komp C."/>
            <person name="Tamse R."/>
            <person name="Wang X."/>
            <person name="Jia P."/>
            <person name="Luedi P."/>
            <person name="Oefner P.J."/>
            <person name="David L."/>
            <person name="Dietrich F.S."/>
            <person name="Li Y."/>
            <person name="Davis R.W."/>
            <person name="Steinmetz L.M."/>
        </authorList>
    </citation>
    <scope>NUCLEOTIDE SEQUENCE [LARGE SCALE GENOMIC DNA]</scope>
    <source>
        <strain evidence="1 2">YJM789</strain>
    </source>
</reference>
<name>A6ZU00_YEAS7</name>
<evidence type="ECO:0000313" key="2">
    <source>
        <dbReference type="Proteomes" id="UP000007060"/>
    </source>
</evidence>
<protein>
    <submittedName>
        <fullName evidence="1">Conserved protein</fullName>
    </submittedName>
</protein>
<dbReference type="EMBL" id="AAFW02000099">
    <property type="protein sequence ID" value="EDN61938.1"/>
    <property type="molecule type" value="Genomic_DNA"/>
</dbReference>
<comment type="caution">
    <text evidence="1">The sequence shown here is derived from an EMBL/GenBank/DDBJ whole genome shotgun (WGS) entry which is preliminary data.</text>
</comment>
<organism evidence="1 2">
    <name type="scientific">Saccharomyces cerevisiae (strain YJM789)</name>
    <name type="common">Baker's yeast</name>
    <dbReference type="NCBI Taxonomy" id="307796"/>
    <lineage>
        <taxon>Eukaryota</taxon>
        <taxon>Fungi</taxon>
        <taxon>Dikarya</taxon>
        <taxon>Ascomycota</taxon>
        <taxon>Saccharomycotina</taxon>
        <taxon>Saccharomycetes</taxon>
        <taxon>Saccharomycetales</taxon>
        <taxon>Saccharomycetaceae</taxon>
        <taxon>Saccharomyces</taxon>
    </lineage>
</organism>